<dbReference type="AlphaFoldDB" id="T1JQ60"/>
<organism evidence="2 3">
    <name type="scientific">Tetranychus urticae</name>
    <name type="common">Two-spotted spider mite</name>
    <dbReference type="NCBI Taxonomy" id="32264"/>
    <lineage>
        <taxon>Eukaryota</taxon>
        <taxon>Metazoa</taxon>
        <taxon>Ecdysozoa</taxon>
        <taxon>Arthropoda</taxon>
        <taxon>Chelicerata</taxon>
        <taxon>Arachnida</taxon>
        <taxon>Acari</taxon>
        <taxon>Acariformes</taxon>
        <taxon>Trombidiformes</taxon>
        <taxon>Prostigmata</taxon>
        <taxon>Eleutherengona</taxon>
        <taxon>Raphignathae</taxon>
        <taxon>Tetranychoidea</taxon>
        <taxon>Tetranychidae</taxon>
        <taxon>Tetranychus</taxon>
    </lineage>
</organism>
<dbReference type="EMBL" id="CAEY01000437">
    <property type="status" value="NOT_ANNOTATED_CDS"/>
    <property type="molecule type" value="Genomic_DNA"/>
</dbReference>
<name>T1JQ60_TETUR</name>
<proteinExistence type="predicted"/>
<feature type="compositionally biased region" description="Basic and acidic residues" evidence="1">
    <location>
        <begin position="12"/>
        <end position="21"/>
    </location>
</feature>
<accession>T1JQ60</accession>
<sequence>MILYTFDNSGDGAKDPHEKDKNLWRSENKSWTILMIGSLRLLSILVPRALKLAKRRDEKH</sequence>
<evidence type="ECO:0000256" key="1">
    <source>
        <dbReference type="SAM" id="MobiDB-lite"/>
    </source>
</evidence>
<evidence type="ECO:0000313" key="3">
    <source>
        <dbReference type="Proteomes" id="UP000015104"/>
    </source>
</evidence>
<evidence type="ECO:0000313" key="2">
    <source>
        <dbReference type="EnsemblMetazoa" id="tetur01g02030.1"/>
    </source>
</evidence>
<keyword evidence="3" id="KW-1185">Reference proteome</keyword>
<protein>
    <submittedName>
        <fullName evidence="2">Uncharacterized protein</fullName>
    </submittedName>
</protein>
<dbReference type="EnsemblMetazoa" id="tetur01g02030.1">
    <property type="protein sequence ID" value="tetur01g02030.1"/>
    <property type="gene ID" value="tetur01g02030"/>
</dbReference>
<dbReference type="Proteomes" id="UP000015104">
    <property type="component" value="Unassembled WGS sequence"/>
</dbReference>
<feature type="region of interest" description="Disordered" evidence="1">
    <location>
        <begin position="1"/>
        <end position="21"/>
    </location>
</feature>
<dbReference type="HOGENOM" id="CLU_3385320_0_0_1"/>
<reference evidence="2" key="2">
    <citation type="submission" date="2015-06" db="UniProtKB">
        <authorList>
            <consortium name="EnsemblMetazoa"/>
        </authorList>
    </citation>
    <scope>IDENTIFICATION</scope>
</reference>
<reference evidence="3" key="1">
    <citation type="submission" date="2011-08" db="EMBL/GenBank/DDBJ databases">
        <authorList>
            <person name="Rombauts S."/>
        </authorList>
    </citation>
    <scope>NUCLEOTIDE SEQUENCE</scope>
    <source>
        <strain evidence="3">London</strain>
    </source>
</reference>